<keyword evidence="2" id="KW-1185">Reference proteome</keyword>
<proteinExistence type="predicted"/>
<dbReference type="GeneID" id="14012934"/>
<name>H6X4F3_9CAUD</name>
<dbReference type="Proteomes" id="UP000007524">
    <property type="component" value="Segment"/>
</dbReference>
<accession>H6X4F3</accession>
<reference evidence="1 2" key="1">
    <citation type="journal article" date="2012" name="J. Virol.">
        <title>Genome of Klebsiella sp.-Infecting Bacteriophage vB_KleM_RaK2.</title>
        <authorList>
            <person name="Simoliunas E."/>
            <person name="Kaliniene L."/>
            <person name="Truncaite L."/>
            <person name="Klausa V."/>
            <person name="Zajanckauskaite A."/>
            <person name="Meskys R."/>
        </authorList>
    </citation>
    <scope>NUCLEOTIDE SEQUENCE [LARGE SCALE GENOMIC DNA]</scope>
</reference>
<evidence type="ECO:0000313" key="1">
    <source>
        <dbReference type="EMBL" id="AFA44619.1"/>
    </source>
</evidence>
<dbReference type="EMBL" id="JQ513383">
    <property type="protein sequence ID" value="AFA44619.1"/>
    <property type="molecule type" value="Genomic_DNA"/>
</dbReference>
<evidence type="ECO:0008006" key="3">
    <source>
        <dbReference type="Google" id="ProtNLM"/>
    </source>
</evidence>
<gene>
    <name evidence="1" type="ORF">RaK2_00346</name>
</gene>
<sequence length="185" mass="21747">MLIKMYHGSNNFDHRWGYLGGKPGNFHMGFGLYLTNSYRWADNYGRRHYELDLDICSTGAAHNVWIPTKHFMEFIRVYCTKKFYTMCCKEFKDRESLNVERVELLIINMERHVTKIAKPFAEFVAAWGCTHSIEISGNYGGVCVRLYDFSIIKNCIISQETQDFYYPDELTRYPQKTCINDSVLI</sequence>
<protein>
    <recommendedName>
        <fullName evidence="3">PARP catalytic domain-containing protein</fullName>
    </recommendedName>
</protein>
<organism evidence="1 2">
    <name type="scientific">Klebsiella phage vB_KleM_RaK2</name>
    <dbReference type="NCBI Taxonomy" id="1147094"/>
    <lineage>
        <taxon>Viruses</taxon>
        <taxon>Duplodnaviria</taxon>
        <taxon>Heunggongvirae</taxon>
        <taxon>Uroviricota</taxon>
        <taxon>Caudoviricetes</taxon>
        <taxon>Alcyoneusvirus</taxon>
        <taxon>Alcyoneusvirus RaK2</taxon>
    </lineage>
</organism>
<dbReference type="KEGG" id="vg:14012934"/>
<dbReference type="RefSeq" id="YP_007007501.1">
    <property type="nucleotide sequence ID" value="NC_019526.1"/>
</dbReference>
<evidence type="ECO:0000313" key="2">
    <source>
        <dbReference type="Proteomes" id="UP000007524"/>
    </source>
</evidence>